<dbReference type="RefSeq" id="XP_073975340.1">
    <property type="nucleotide sequence ID" value="XM_074119239.1"/>
</dbReference>
<dbReference type="EMBL" id="ACPB03009560">
    <property type="status" value="NOT_ANNOTATED_CDS"/>
    <property type="molecule type" value="Genomic_DNA"/>
</dbReference>
<keyword evidence="3" id="KW-0687">Ribonucleoprotein</keyword>
<organism evidence="5 6">
    <name type="scientific">Rhodnius prolixus</name>
    <name type="common">Triatomid bug</name>
    <dbReference type="NCBI Taxonomy" id="13249"/>
    <lineage>
        <taxon>Eukaryota</taxon>
        <taxon>Metazoa</taxon>
        <taxon>Ecdysozoa</taxon>
        <taxon>Arthropoda</taxon>
        <taxon>Hexapoda</taxon>
        <taxon>Insecta</taxon>
        <taxon>Pterygota</taxon>
        <taxon>Neoptera</taxon>
        <taxon>Paraneoptera</taxon>
        <taxon>Hemiptera</taxon>
        <taxon>Heteroptera</taxon>
        <taxon>Panheteroptera</taxon>
        <taxon>Cimicomorpha</taxon>
        <taxon>Reduviidae</taxon>
        <taxon>Triatominae</taxon>
        <taxon>Rhodnius</taxon>
    </lineage>
</organism>
<comment type="similarity">
    <text evidence="1">Belongs to the universal ribosomal protein uS7 family.</text>
</comment>
<proteinExistence type="inferred from homology"/>
<dbReference type="GO" id="GO:0005840">
    <property type="term" value="C:ribosome"/>
    <property type="evidence" value="ECO:0007669"/>
    <property type="project" value="UniProtKB-KW"/>
</dbReference>
<dbReference type="OMA" id="HELHKQC"/>
<dbReference type="STRING" id="13249.T1H7V3"/>
<dbReference type="InterPro" id="IPR000235">
    <property type="entry name" value="Ribosomal_uS7"/>
</dbReference>
<name>T1H7V3_RHOPR</name>
<evidence type="ECO:0000313" key="6">
    <source>
        <dbReference type="Proteomes" id="UP000015103"/>
    </source>
</evidence>
<keyword evidence="2" id="KW-0689">Ribosomal protein</keyword>
<evidence type="ECO:0000313" key="5">
    <source>
        <dbReference type="EnsemblMetazoa" id="RPRC000084-PA"/>
    </source>
</evidence>
<dbReference type="AlphaFoldDB" id="T1H7V3"/>
<dbReference type="PANTHER" id="PTHR11205">
    <property type="entry name" value="RIBOSOMAL PROTEIN S7"/>
    <property type="match status" value="1"/>
</dbReference>
<dbReference type="EnsemblMetazoa" id="RPRC000084-RA">
    <property type="protein sequence ID" value="RPRC000084-PA"/>
    <property type="gene ID" value="RPRC000084"/>
</dbReference>
<dbReference type="Pfam" id="PF00177">
    <property type="entry name" value="Ribosomal_S7"/>
    <property type="match status" value="1"/>
</dbReference>
<evidence type="ECO:0000256" key="1">
    <source>
        <dbReference type="ARBA" id="ARBA00007151"/>
    </source>
</evidence>
<dbReference type="GeneID" id="141449639"/>
<dbReference type="InParanoid" id="T1H7V3"/>
<protein>
    <submittedName>
        <fullName evidence="5">Ribosomal_S7 domain-containing protein</fullName>
    </submittedName>
</protein>
<dbReference type="Gene3D" id="1.10.455.10">
    <property type="entry name" value="Ribosomal protein S7 domain"/>
    <property type="match status" value="1"/>
</dbReference>
<evidence type="ECO:0000259" key="4">
    <source>
        <dbReference type="Pfam" id="PF00177"/>
    </source>
</evidence>
<evidence type="ECO:0000256" key="2">
    <source>
        <dbReference type="ARBA" id="ARBA00022980"/>
    </source>
</evidence>
<dbReference type="InterPro" id="IPR036823">
    <property type="entry name" value="Ribosomal_uS7_dom_sf"/>
</dbReference>
<dbReference type="RefSeq" id="XP_073975341.1">
    <property type="nucleotide sequence ID" value="XM_074119240.1"/>
</dbReference>
<dbReference type="GO" id="GO:0006412">
    <property type="term" value="P:translation"/>
    <property type="evidence" value="ECO:0007669"/>
    <property type="project" value="InterPro"/>
</dbReference>
<dbReference type="GO" id="GO:1990904">
    <property type="term" value="C:ribonucleoprotein complex"/>
    <property type="evidence" value="ECO:0007669"/>
    <property type="project" value="UniProtKB-KW"/>
</dbReference>
<dbReference type="InterPro" id="IPR023798">
    <property type="entry name" value="Ribosomal_uS7_dom"/>
</dbReference>
<dbReference type="RefSeq" id="XP_073975339.1">
    <property type="nucleotide sequence ID" value="XM_074119238.1"/>
</dbReference>
<dbReference type="VEuPathDB" id="VectorBase:RPRC000084"/>
<dbReference type="HOGENOM" id="CLU_072226_0_1_1"/>
<dbReference type="CDD" id="cd14870">
    <property type="entry name" value="uS7_Mitochondria_Mammalian"/>
    <property type="match status" value="1"/>
</dbReference>
<reference evidence="5" key="1">
    <citation type="submission" date="2015-05" db="UniProtKB">
        <authorList>
            <consortium name="EnsemblMetazoa"/>
        </authorList>
    </citation>
    <scope>IDENTIFICATION</scope>
</reference>
<dbReference type="SUPFAM" id="SSF47973">
    <property type="entry name" value="Ribosomal protein S7"/>
    <property type="match status" value="1"/>
</dbReference>
<keyword evidence="6" id="KW-1185">Reference proteome</keyword>
<dbReference type="eggNOG" id="KOG3291">
    <property type="taxonomic scope" value="Eukaryota"/>
</dbReference>
<feature type="domain" description="Small ribosomal subunit protein uS7" evidence="4">
    <location>
        <begin position="62"/>
        <end position="216"/>
    </location>
</feature>
<accession>T1H7V3</accession>
<dbReference type="FunCoup" id="T1H7V3">
    <property type="interactions" value="535"/>
</dbReference>
<evidence type="ECO:0000256" key="3">
    <source>
        <dbReference type="ARBA" id="ARBA00023274"/>
    </source>
</evidence>
<sequence>MISLKEILRKNFFEWHTFWVRNASYGASFIEPIIQRKKLEEIKGTEEAKKLAHIPIKAARSEQSTSVFYDSTVEKFINYVMRGGKKELARVQVNKTLETIKRIQIEKYNKEIDPEKKSNIELDAMTIFHKAVENCKPVLALTAVKRGGSTYQVPVPISDRRATFLSMNWLIDQGKSEPRTTRFYVKLANEIINASKFEGKVIKRKQDLHKQCEANKAYAHYRWS</sequence>
<dbReference type="Proteomes" id="UP000015103">
    <property type="component" value="Unassembled WGS sequence"/>
</dbReference>